<dbReference type="AlphaFoldDB" id="A0A6A6X4H5"/>
<reference evidence="2" key="1">
    <citation type="journal article" date="2020" name="Stud. Mycol.">
        <title>101 Dothideomycetes genomes: a test case for predicting lifestyles and emergence of pathogens.</title>
        <authorList>
            <person name="Haridas S."/>
            <person name="Albert R."/>
            <person name="Binder M."/>
            <person name="Bloem J."/>
            <person name="Labutti K."/>
            <person name="Salamov A."/>
            <person name="Andreopoulos B."/>
            <person name="Baker S."/>
            <person name="Barry K."/>
            <person name="Bills G."/>
            <person name="Bluhm B."/>
            <person name="Cannon C."/>
            <person name="Castanera R."/>
            <person name="Culley D."/>
            <person name="Daum C."/>
            <person name="Ezra D."/>
            <person name="Gonzalez J."/>
            <person name="Henrissat B."/>
            <person name="Kuo A."/>
            <person name="Liang C."/>
            <person name="Lipzen A."/>
            <person name="Lutzoni F."/>
            <person name="Magnuson J."/>
            <person name="Mondo S."/>
            <person name="Nolan M."/>
            <person name="Ohm R."/>
            <person name="Pangilinan J."/>
            <person name="Park H.-J."/>
            <person name="Ramirez L."/>
            <person name="Alfaro M."/>
            <person name="Sun H."/>
            <person name="Tritt A."/>
            <person name="Yoshinaga Y."/>
            <person name="Zwiers L.-H."/>
            <person name="Turgeon B."/>
            <person name="Goodwin S."/>
            <person name="Spatafora J."/>
            <person name="Crous P."/>
            <person name="Grigoriev I."/>
        </authorList>
    </citation>
    <scope>NUCLEOTIDE SEQUENCE</scope>
    <source>
        <strain evidence="2">CBS 109.77</strain>
    </source>
</reference>
<name>A0A6A6X4H5_9PLEO</name>
<organism evidence="2 3">
    <name type="scientific">Melanomma pulvis-pyrius CBS 109.77</name>
    <dbReference type="NCBI Taxonomy" id="1314802"/>
    <lineage>
        <taxon>Eukaryota</taxon>
        <taxon>Fungi</taxon>
        <taxon>Dikarya</taxon>
        <taxon>Ascomycota</taxon>
        <taxon>Pezizomycotina</taxon>
        <taxon>Dothideomycetes</taxon>
        <taxon>Pleosporomycetidae</taxon>
        <taxon>Pleosporales</taxon>
        <taxon>Melanommataceae</taxon>
        <taxon>Melanomma</taxon>
    </lineage>
</organism>
<protein>
    <submittedName>
        <fullName evidence="2">NAD(P)-binding protein</fullName>
    </submittedName>
</protein>
<dbReference type="PANTHER" id="PTHR43157:SF31">
    <property type="entry name" value="PHOSPHATIDYLINOSITOL-GLYCAN BIOSYNTHESIS CLASS F PROTEIN"/>
    <property type="match status" value="1"/>
</dbReference>
<gene>
    <name evidence="2" type="ORF">K505DRAFT_377076</name>
</gene>
<sequence>MDFFKAQFTKIPLIKPVNLSDCTVLITGANAGLGYEAAKEILASKPARLILAVRSLERGNTAVTELAKLKAASTEIDVRQLDQASFASIKAFADGLDGQKVDIAILNAGTWSFKWGQTADGYESDLHVNVLGPALLSLLLLPNLRLAASSRAAGSDAPKPHLSFVSSGLHAMAKFPERKLPAGEALAALNEKSKYDGADRYSTTKLISLLWAKELARRTAGDGIVVNAPNPGFCKTTLMKDSAGAMKYVIKASGILLGRSAADGGKCIVDGAIVKGEESHGRYLSEMAIKDEVEFARGEQGTELQKRMWNEIVGVFKTKGVFPNSAETL</sequence>
<evidence type="ECO:0000256" key="1">
    <source>
        <dbReference type="ARBA" id="ARBA00023002"/>
    </source>
</evidence>
<keyword evidence="3" id="KW-1185">Reference proteome</keyword>
<dbReference type="PANTHER" id="PTHR43157">
    <property type="entry name" value="PHOSPHATIDYLINOSITOL-GLYCAN BIOSYNTHESIS CLASS F PROTEIN-RELATED"/>
    <property type="match status" value="1"/>
</dbReference>
<evidence type="ECO:0000313" key="2">
    <source>
        <dbReference type="EMBL" id="KAF2791054.1"/>
    </source>
</evidence>
<evidence type="ECO:0000313" key="3">
    <source>
        <dbReference type="Proteomes" id="UP000799757"/>
    </source>
</evidence>
<dbReference type="PRINTS" id="PR00081">
    <property type="entry name" value="GDHRDH"/>
</dbReference>
<dbReference type="OrthoDB" id="542013at2759"/>
<dbReference type="GO" id="GO:0016491">
    <property type="term" value="F:oxidoreductase activity"/>
    <property type="evidence" value="ECO:0007669"/>
    <property type="project" value="UniProtKB-KW"/>
</dbReference>
<dbReference type="InterPro" id="IPR002347">
    <property type="entry name" value="SDR_fam"/>
</dbReference>
<proteinExistence type="predicted"/>
<keyword evidence="1" id="KW-0560">Oxidoreductase</keyword>
<dbReference type="EMBL" id="MU002040">
    <property type="protein sequence ID" value="KAF2791054.1"/>
    <property type="molecule type" value="Genomic_DNA"/>
</dbReference>
<dbReference type="InterPro" id="IPR036291">
    <property type="entry name" value="NAD(P)-bd_dom_sf"/>
</dbReference>
<dbReference type="Gene3D" id="3.40.50.720">
    <property type="entry name" value="NAD(P)-binding Rossmann-like Domain"/>
    <property type="match status" value="1"/>
</dbReference>
<accession>A0A6A6X4H5</accession>
<dbReference type="Proteomes" id="UP000799757">
    <property type="component" value="Unassembled WGS sequence"/>
</dbReference>
<dbReference type="Pfam" id="PF00106">
    <property type="entry name" value="adh_short"/>
    <property type="match status" value="1"/>
</dbReference>
<dbReference type="SUPFAM" id="SSF51735">
    <property type="entry name" value="NAD(P)-binding Rossmann-fold domains"/>
    <property type="match status" value="1"/>
</dbReference>